<evidence type="ECO:0000256" key="3">
    <source>
        <dbReference type="ARBA" id="ARBA00022806"/>
    </source>
</evidence>
<name>T1BCD4_9ZZZZ</name>
<evidence type="ECO:0000259" key="5">
    <source>
        <dbReference type="Pfam" id="PF13361"/>
    </source>
</evidence>
<dbReference type="SUPFAM" id="SSF52540">
    <property type="entry name" value="P-loop containing nucleoside triphosphate hydrolases"/>
    <property type="match status" value="1"/>
</dbReference>
<dbReference type="GO" id="GO:0004386">
    <property type="term" value="F:helicase activity"/>
    <property type="evidence" value="ECO:0007669"/>
    <property type="project" value="UniProtKB-KW"/>
</dbReference>
<dbReference type="EMBL" id="AUZY01007015">
    <property type="protein sequence ID" value="EQD51910.1"/>
    <property type="molecule type" value="Genomic_DNA"/>
</dbReference>
<protein>
    <submittedName>
        <fullName evidence="6">ATP-dependent DNA helicase</fullName>
    </submittedName>
</protein>
<dbReference type="Pfam" id="PF13361">
    <property type="entry name" value="UvrD_C"/>
    <property type="match status" value="1"/>
</dbReference>
<keyword evidence="2" id="KW-0378">Hydrolase</keyword>
<evidence type="ECO:0000256" key="4">
    <source>
        <dbReference type="ARBA" id="ARBA00022840"/>
    </source>
</evidence>
<keyword evidence="1" id="KW-0547">Nucleotide-binding</keyword>
<feature type="non-terminal residue" evidence="6">
    <location>
        <position position="255"/>
    </location>
</feature>
<dbReference type="GO" id="GO:0016787">
    <property type="term" value="F:hydrolase activity"/>
    <property type="evidence" value="ECO:0007669"/>
    <property type="project" value="UniProtKB-KW"/>
</dbReference>
<evidence type="ECO:0000313" key="6">
    <source>
        <dbReference type="EMBL" id="EQD51910.1"/>
    </source>
</evidence>
<feature type="domain" description="UvrD-like helicase C-terminal" evidence="5">
    <location>
        <begin position="165"/>
        <end position="214"/>
    </location>
</feature>
<evidence type="ECO:0000256" key="2">
    <source>
        <dbReference type="ARBA" id="ARBA00022801"/>
    </source>
</evidence>
<gene>
    <name evidence="6" type="ORF">B1B_10808</name>
</gene>
<dbReference type="AlphaFoldDB" id="T1BCD4"/>
<dbReference type="InterPro" id="IPR027417">
    <property type="entry name" value="P-loop_NTPase"/>
</dbReference>
<dbReference type="Gene3D" id="1.10.486.10">
    <property type="entry name" value="PCRA, domain 4"/>
    <property type="match status" value="1"/>
</dbReference>
<feature type="non-terminal residue" evidence="6">
    <location>
        <position position="1"/>
    </location>
</feature>
<reference evidence="6" key="1">
    <citation type="submission" date="2013-08" db="EMBL/GenBank/DDBJ databases">
        <authorList>
            <person name="Mendez C."/>
            <person name="Richter M."/>
            <person name="Ferrer M."/>
            <person name="Sanchez J."/>
        </authorList>
    </citation>
    <scope>NUCLEOTIDE SEQUENCE</scope>
</reference>
<reference evidence="6" key="2">
    <citation type="journal article" date="2014" name="ISME J.">
        <title>Microbial stratification in low pH oxic and suboxic macroscopic growths along an acid mine drainage.</title>
        <authorList>
            <person name="Mendez-Garcia C."/>
            <person name="Mesa V."/>
            <person name="Sprenger R.R."/>
            <person name="Richter M."/>
            <person name="Diez M.S."/>
            <person name="Solano J."/>
            <person name="Bargiela R."/>
            <person name="Golyshina O.V."/>
            <person name="Manteca A."/>
            <person name="Ramos J.L."/>
            <person name="Gallego J.R."/>
            <person name="Llorente I."/>
            <person name="Martins Dos Santos V.A."/>
            <person name="Jensen O.N."/>
            <person name="Pelaez A.I."/>
            <person name="Sanchez J."/>
            <person name="Ferrer M."/>
        </authorList>
    </citation>
    <scope>NUCLEOTIDE SEQUENCE</scope>
</reference>
<keyword evidence="3 6" id="KW-0347">Helicase</keyword>
<proteinExistence type="predicted"/>
<evidence type="ECO:0000256" key="1">
    <source>
        <dbReference type="ARBA" id="ARBA00022741"/>
    </source>
</evidence>
<organism evidence="6">
    <name type="scientific">mine drainage metagenome</name>
    <dbReference type="NCBI Taxonomy" id="410659"/>
    <lineage>
        <taxon>unclassified sequences</taxon>
        <taxon>metagenomes</taxon>
        <taxon>ecological metagenomes</taxon>
    </lineage>
</organism>
<dbReference type="InterPro" id="IPR014017">
    <property type="entry name" value="DNA_helicase_UvrD-like_C"/>
</dbReference>
<dbReference type="GO" id="GO:0005524">
    <property type="term" value="F:ATP binding"/>
    <property type="evidence" value="ECO:0007669"/>
    <property type="project" value="UniProtKB-KW"/>
</dbReference>
<comment type="caution">
    <text evidence="6">The sequence shown here is derived from an EMBL/GenBank/DDBJ whole genome shotgun (WGS) entry which is preliminary data.</text>
</comment>
<accession>T1BCD4</accession>
<dbReference type="Gene3D" id="3.40.50.300">
    <property type="entry name" value="P-loop containing nucleotide triphosphate hydrolases"/>
    <property type="match status" value="1"/>
</dbReference>
<sequence length="255" mass="28587">FSEEPERAAASLLDPDGPDGVTAIITRRNDQLQEIASYLEASGIKFGTTSPWTLSEPSRQDILRYLRAVILPKKETFIPAIFTPYSEVTVGEAFGISAKYKWTDLSLPDLEKLAPSLHSDVVQRRSKDGILQILESKILPIASSLGKDHFYAALSIQNAVREYFEQSDLPDLDDLMDYLSISNYEEDISPGDNSIVLTTVHKAKGMEFDRVIYCPSNSSERTTFIDIVTRAVIMAAKGIDVRQELRYEDSRIDFV</sequence>
<keyword evidence="4" id="KW-0067">ATP-binding</keyword>